<feature type="region of interest" description="Disordered" evidence="1">
    <location>
        <begin position="1"/>
        <end position="59"/>
    </location>
</feature>
<protein>
    <submittedName>
        <fullName evidence="2">Uncharacterized protein</fullName>
    </submittedName>
</protein>
<dbReference type="EMBL" id="VTOX01000007">
    <property type="protein sequence ID" value="NKE67825.1"/>
    <property type="molecule type" value="Genomic_DNA"/>
</dbReference>
<proteinExistence type="predicted"/>
<feature type="compositionally biased region" description="Basic and acidic residues" evidence="1">
    <location>
        <begin position="50"/>
        <end position="59"/>
    </location>
</feature>
<sequence>MNPDVPAPESVPPVNNPDPQPNDPKPKVPPPEDDSGTPVVPVELPGQPHAPERVAGETG</sequence>
<name>A0A7X6I7Z3_9BURK</name>
<comment type="caution">
    <text evidence="2">The sequence shown here is derived from an EMBL/GenBank/DDBJ whole genome shotgun (WGS) entry which is preliminary data.</text>
</comment>
<gene>
    <name evidence="2" type="ORF">RAMLITH_18540</name>
</gene>
<evidence type="ECO:0000256" key="1">
    <source>
        <dbReference type="SAM" id="MobiDB-lite"/>
    </source>
</evidence>
<reference evidence="2 3" key="1">
    <citation type="journal article" date="2020" name="Nature">
        <title>Bacterial chemolithoautotrophy via manganese oxidation.</title>
        <authorList>
            <person name="Yu H."/>
            <person name="Leadbetter J.R."/>
        </authorList>
    </citation>
    <scope>NUCLEOTIDE SEQUENCE [LARGE SCALE GENOMIC DNA]</scope>
    <source>
        <strain evidence="2 3">RBP-1</strain>
    </source>
</reference>
<organism evidence="2 3">
    <name type="scientific">Ramlibacter lithotrophicus</name>
    <dbReference type="NCBI Taxonomy" id="2606681"/>
    <lineage>
        <taxon>Bacteria</taxon>
        <taxon>Pseudomonadati</taxon>
        <taxon>Pseudomonadota</taxon>
        <taxon>Betaproteobacteria</taxon>
        <taxon>Burkholderiales</taxon>
        <taxon>Comamonadaceae</taxon>
        <taxon>Ramlibacter</taxon>
    </lineage>
</organism>
<dbReference type="RefSeq" id="WP_168108949.1">
    <property type="nucleotide sequence ID" value="NZ_VTOX01000007.1"/>
</dbReference>
<feature type="compositionally biased region" description="Pro residues" evidence="1">
    <location>
        <begin position="1"/>
        <end position="29"/>
    </location>
</feature>
<dbReference type="Proteomes" id="UP000521868">
    <property type="component" value="Unassembled WGS sequence"/>
</dbReference>
<keyword evidence="3" id="KW-1185">Reference proteome</keyword>
<accession>A0A7X6I7Z3</accession>
<evidence type="ECO:0000313" key="3">
    <source>
        <dbReference type="Proteomes" id="UP000521868"/>
    </source>
</evidence>
<evidence type="ECO:0000313" key="2">
    <source>
        <dbReference type="EMBL" id="NKE67825.1"/>
    </source>
</evidence>
<dbReference type="AlphaFoldDB" id="A0A7X6I7Z3"/>